<dbReference type="Pfam" id="PF02609">
    <property type="entry name" value="Exonuc_VII_S"/>
    <property type="match status" value="1"/>
</dbReference>
<proteinExistence type="inferred from homology"/>
<dbReference type="GO" id="GO:0006308">
    <property type="term" value="P:DNA catabolic process"/>
    <property type="evidence" value="ECO:0007669"/>
    <property type="project" value="UniProtKB-UniRule"/>
</dbReference>
<dbReference type="GO" id="GO:0008855">
    <property type="term" value="F:exodeoxyribonuclease VII activity"/>
    <property type="evidence" value="ECO:0007669"/>
    <property type="project" value="UniProtKB-UniRule"/>
</dbReference>
<dbReference type="SUPFAM" id="SSF116842">
    <property type="entry name" value="XseB-like"/>
    <property type="match status" value="1"/>
</dbReference>
<evidence type="ECO:0000256" key="1">
    <source>
        <dbReference type="ARBA" id="ARBA00009998"/>
    </source>
</evidence>
<evidence type="ECO:0000256" key="3">
    <source>
        <dbReference type="ARBA" id="ARBA00022722"/>
    </source>
</evidence>
<dbReference type="AlphaFoldDB" id="A0A2Z4FQN3"/>
<organism evidence="7 8">
    <name type="scientific">Bradymonas sediminis</name>
    <dbReference type="NCBI Taxonomy" id="1548548"/>
    <lineage>
        <taxon>Bacteria</taxon>
        <taxon>Deltaproteobacteria</taxon>
        <taxon>Bradymonadales</taxon>
        <taxon>Bradymonadaceae</taxon>
        <taxon>Bradymonas</taxon>
    </lineage>
</organism>
<comment type="similarity">
    <text evidence="1">Belongs to the XseB family.</text>
</comment>
<dbReference type="GO" id="GO:0009318">
    <property type="term" value="C:exodeoxyribonuclease VII complex"/>
    <property type="evidence" value="ECO:0007669"/>
    <property type="project" value="UniProtKB-UniRule"/>
</dbReference>
<gene>
    <name evidence="7" type="primary">xseB</name>
    <name evidence="7" type="ORF">DN745_08810</name>
</gene>
<protein>
    <recommendedName>
        <fullName evidence="6">Exodeoxyribonuclease VII small subunit</fullName>
        <ecNumber evidence="6">3.1.11.6</ecNumber>
    </recommendedName>
</protein>
<dbReference type="EMBL" id="CP030032">
    <property type="protein sequence ID" value="AWV91391.1"/>
    <property type="molecule type" value="Genomic_DNA"/>
</dbReference>
<evidence type="ECO:0000256" key="6">
    <source>
        <dbReference type="NCBIfam" id="TIGR01280"/>
    </source>
</evidence>
<dbReference type="Proteomes" id="UP000249799">
    <property type="component" value="Chromosome"/>
</dbReference>
<evidence type="ECO:0000313" key="8">
    <source>
        <dbReference type="Proteomes" id="UP000249799"/>
    </source>
</evidence>
<dbReference type="KEGG" id="bsed:DN745_08810"/>
<keyword evidence="2" id="KW-0963">Cytoplasm</keyword>
<keyword evidence="3" id="KW-0540">Nuclease</keyword>
<evidence type="ECO:0000256" key="4">
    <source>
        <dbReference type="ARBA" id="ARBA00022801"/>
    </source>
</evidence>
<keyword evidence="8" id="KW-1185">Reference proteome</keyword>
<dbReference type="InterPro" id="IPR003761">
    <property type="entry name" value="Exonuc_VII_S"/>
</dbReference>
<dbReference type="Gene3D" id="1.10.287.1040">
    <property type="entry name" value="Exonuclease VII, small subunit"/>
    <property type="match status" value="1"/>
</dbReference>
<reference evidence="7 8" key="1">
    <citation type="submission" date="2018-06" db="EMBL/GenBank/DDBJ databases">
        <title>Lujinxingia sediminis gen. nov. sp. nov., a new facultative anaerobic member of the class Deltaproteobacteria, and proposal of Lujinxingaceae fam. nov.</title>
        <authorList>
            <person name="Guo L.-Y."/>
            <person name="Li C.-M."/>
            <person name="Wang S."/>
            <person name="Du Z.-J."/>
        </authorList>
    </citation>
    <scope>NUCLEOTIDE SEQUENCE [LARGE SCALE GENOMIC DNA]</scope>
    <source>
        <strain evidence="7 8">FA350</strain>
    </source>
</reference>
<evidence type="ECO:0000313" key="7">
    <source>
        <dbReference type="EMBL" id="AWV91391.1"/>
    </source>
</evidence>
<accession>A0A2Z4FQN3</accession>
<dbReference type="EC" id="3.1.11.6" evidence="6"/>
<dbReference type="InterPro" id="IPR037004">
    <property type="entry name" value="Exonuc_VII_ssu_sf"/>
</dbReference>
<keyword evidence="4 7" id="KW-0378">Hydrolase</keyword>
<keyword evidence="5" id="KW-0269">Exonuclease</keyword>
<dbReference type="OrthoDB" id="9813898at2"/>
<evidence type="ECO:0000256" key="2">
    <source>
        <dbReference type="ARBA" id="ARBA00022490"/>
    </source>
</evidence>
<sequence length="61" mass="6814">MAELEGLLDEIDGNEVDLDELAIKVERASQLINMCRGKIEQTEMQVKAIIEGLAEPDAERE</sequence>
<evidence type="ECO:0000256" key="5">
    <source>
        <dbReference type="ARBA" id="ARBA00022839"/>
    </source>
</evidence>
<name>A0A2Z4FQN3_9DELT</name>
<dbReference type="NCBIfam" id="TIGR01280">
    <property type="entry name" value="xseB"/>
    <property type="match status" value="1"/>
</dbReference>